<evidence type="ECO:0000313" key="3">
    <source>
        <dbReference type="Proteomes" id="UP000053201"/>
    </source>
</evidence>
<dbReference type="Proteomes" id="UP000053201">
    <property type="component" value="Unassembled WGS sequence"/>
</dbReference>
<dbReference type="OMA" id="ITFTESI"/>
<feature type="repeat" description="PPR" evidence="1">
    <location>
        <begin position="483"/>
        <end position="517"/>
    </location>
</feature>
<dbReference type="GO" id="GO:0003729">
    <property type="term" value="F:mRNA binding"/>
    <property type="evidence" value="ECO:0007669"/>
    <property type="project" value="TreeGrafter"/>
</dbReference>
<dbReference type="OrthoDB" id="185373at2759"/>
<dbReference type="InterPro" id="IPR011990">
    <property type="entry name" value="TPR-like_helical_dom_sf"/>
</dbReference>
<feature type="repeat" description="PPR" evidence="1">
    <location>
        <begin position="885"/>
        <end position="919"/>
    </location>
</feature>
<feature type="repeat" description="PPR" evidence="1">
    <location>
        <begin position="553"/>
        <end position="587"/>
    </location>
</feature>
<dbReference type="VEuPathDB" id="FungiDB:SPPG_02030"/>
<accession>A0A0L0HNE3</accession>
<dbReference type="AlphaFoldDB" id="A0A0L0HNE3"/>
<dbReference type="NCBIfam" id="TIGR00756">
    <property type="entry name" value="PPR"/>
    <property type="match status" value="6"/>
</dbReference>
<dbReference type="GO" id="GO:0006396">
    <property type="term" value="P:RNA processing"/>
    <property type="evidence" value="ECO:0007669"/>
    <property type="project" value="TreeGrafter"/>
</dbReference>
<dbReference type="GO" id="GO:0007005">
    <property type="term" value="P:mitochondrion organization"/>
    <property type="evidence" value="ECO:0007669"/>
    <property type="project" value="TreeGrafter"/>
</dbReference>
<dbReference type="eggNOG" id="KOG4197">
    <property type="taxonomic scope" value="Eukaryota"/>
</dbReference>
<gene>
    <name evidence="2" type="ORF">SPPG_02030</name>
</gene>
<dbReference type="STRING" id="645134.A0A0L0HNE3"/>
<sequence length="1086" mass="122259">MTSRPSTRTAVRLVCACSHGTRSPRWPAMPQALLAVAWTNRRFLQSAQVKDRSSRRAPTASRAGTAIAVSFDGDSLRKHLESQLQVQDPNPDKVYELLEHLASHEPKMLRDLSPFQWRTIVLTLGRSNSPEVSAKRVVKMILWKQKADVPVNQLDVHILAQASAFQRRTAEEAEAFLVDVKELLHIDADCKTYAMLARGLFQSGHFEEVSRLVANRMAQKGDANWKRDMCLTVVAELLRESSMLGKTKKRAEMSDSELKKCEEQLQMVVRSILDAMRQHLGPNSITTWEYNRVISVSRSSVRTLADAKVILEQMEQEGYRPNIGTYNFLLDHLMYHENPTDANELLNEVELKGVKPHLDTWRIMIAGYIRLGRVHAAITMYRKVGDTDYKLRQKLLSQDPMLAQKLLAVVSKEGGLTVPASMLAKDICRAGLVPAKKSITLIMRKLLGQDEISCALSLYSAVRSLVTPTKREASAAENEPFFDTPLYNYLISSLLSVRNEHEALKLFDDMEIMGCPPDVITFTILINWFAKEGDSARVATMLEEMSRRGIKRDVVLYSTILGVMIKNGRLGTARNIVQEMREVGIEPNEYTYNIFMNGLLRAGLDDQAEKLWEDMKAKGVATSCVGDGTLLNGLLKNGKLERAMVIWEHIQAGQGLMPPDAMVYRAAVDLYCVRGDLETAERVMRQSADCRGALTAEVYNTMIVAYLKHGREEDARRLVDEMKAKGSGLVDEITYSILVHHALRNGDLRGATKALEDALQIFKRRIDPSIYTPVVTTIAKKTQSLSEALRIVDLVKSYGIAENALMCAAIVAAHTAVRSFDGATEYIHKIRRLASELDSKSHAMNSILDWYGKQGKSESMERIFNLMLEGKWGLEGASAPKLEPDSSTWTILICGYGYGNEWEKALNIWKQQWRPKAKPLLNSSVLDTDRAFEEHYGVKTAMISVVIDALAFSNRLDEIHEVWNQLRSAKVPLDPNNYTSLIEALVRCDKVPAACKVVMEEMPQDGVNPTQKLFRNFLGLLSVRKDKVSRQTEKDLWAYIDRHFPEWTFDLKNELPSAVVALNVWSEMVERAKAKREGEVPANMSI</sequence>
<dbReference type="Pfam" id="PF13041">
    <property type="entry name" value="PPR_2"/>
    <property type="match status" value="3"/>
</dbReference>
<dbReference type="InterPro" id="IPR002885">
    <property type="entry name" value="PPR_rpt"/>
</dbReference>
<dbReference type="Pfam" id="PF13812">
    <property type="entry name" value="PPR_3"/>
    <property type="match status" value="1"/>
</dbReference>
<dbReference type="InParanoid" id="A0A0L0HNE3"/>
<feature type="repeat" description="PPR" evidence="1">
    <location>
        <begin position="588"/>
        <end position="622"/>
    </location>
</feature>
<keyword evidence="3" id="KW-1185">Reference proteome</keyword>
<proteinExistence type="predicted"/>
<feature type="repeat" description="PPR" evidence="1">
    <location>
        <begin position="974"/>
        <end position="1009"/>
    </location>
</feature>
<evidence type="ECO:0000313" key="2">
    <source>
        <dbReference type="EMBL" id="KND02951.1"/>
    </source>
</evidence>
<dbReference type="Gene3D" id="1.25.40.10">
    <property type="entry name" value="Tetratricopeptide repeat domain"/>
    <property type="match status" value="6"/>
</dbReference>
<dbReference type="GO" id="GO:0005739">
    <property type="term" value="C:mitochondrion"/>
    <property type="evidence" value="ECO:0007669"/>
    <property type="project" value="TreeGrafter"/>
</dbReference>
<dbReference type="EMBL" id="KQ257452">
    <property type="protein sequence ID" value="KND02951.1"/>
    <property type="molecule type" value="Genomic_DNA"/>
</dbReference>
<feature type="repeat" description="PPR" evidence="1">
    <location>
        <begin position="695"/>
        <end position="729"/>
    </location>
</feature>
<protein>
    <submittedName>
        <fullName evidence="2">Pentatricopeptide repeat domain-containing protein</fullName>
    </submittedName>
</protein>
<name>A0A0L0HNE3_SPIPD</name>
<dbReference type="RefSeq" id="XP_016610990.1">
    <property type="nucleotide sequence ID" value="XM_016750336.1"/>
</dbReference>
<dbReference type="GeneID" id="27685654"/>
<dbReference type="Pfam" id="PF01535">
    <property type="entry name" value="PPR"/>
    <property type="match status" value="3"/>
</dbReference>
<organism evidence="2 3">
    <name type="scientific">Spizellomyces punctatus (strain DAOM BR117)</name>
    <dbReference type="NCBI Taxonomy" id="645134"/>
    <lineage>
        <taxon>Eukaryota</taxon>
        <taxon>Fungi</taxon>
        <taxon>Fungi incertae sedis</taxon>
        <taxon>Chytridiomycota</taxon>
        <taxon>Chytridiomycota incertae sedis</taxon>
        <taxon>Chytridiomycetes</taxon>
        <taxon>Spizellomycetales</taxon>
        <taxon>Spizellomycetaceae</taxon>
        <taxon>Spizellomyces</taxon>
    </lineage>
</organism>
<feature type="repeat" description="PPR" evidence="1">
    <location>
        <begin position="322"/>
        <end position="356"/>
    </location>
</feature>
<dbReference type="PROSITE" id="PS51375">
    <property type="entry name" value="PPR"/>
    <property type="match status" value="8"/>
</dbReference>
<dbReference type="InterPro" id="IPR051114">
    <property type="entry name" value="Mito_RNA_Proc_CCM1"/>
</dbReference>
<reference evidence="2 3" key="1">
    <citation type="submission" date="2009-08" db="EMBL/GenBank/DDBJ databases">
        <title>The Genome Sequence of Spizellomyces punctatus strain DAOM BR117.</title>
        <authorList>
            <consortium name="The Broad Institute Genome Sequencing Platform"/>
            <person name="Russ C."/>
            <person name="Cuomo C."/>
            <person name="Shea T."/>
            <person name="Young S.K."/>
            <person name="Zeng Q."/>
            <person name="Koehrsen M."/>
            <person name="Haas B."/>
            <person name="Borodovsky M."/>
            <person name="Guigo R."/>
            <person name="Alvarado L."/>
            <person name="Berlin A."/>
            <person name="Bochicchio J."/>
            <person name="Borenstein D."/>
            <person name="Chapman S."/>
            <person name="Chen Z."/>
            <person name="Engels R."/>
            <person name="Freedman E."/>
            <person name="Gellesch M."/>
            <person name="Goldberg J."/>
            <person name="Griggs A."/>
            <person name="Gujja S."/>
            <person name="Heiman D."/>
            <person name="Hepburn T."/>
            <person name="Howarth C."/>
            <person name="Jen D."/>
            <person name="Larson L."/>
            <person name="Lewis B."/>
            <person name="Mehta T."/>
            <person name="Park D."/>
            <person name="Pearson M."/>
            <person name="Roberts A."/>
            <person name="Saif S."/>
            <person name="Shenoy N."/>
            <person name="Sisk P."/>
            <person name="Stolte C."/>
            <person name="Sykes S."/>
            <person name="Thomson T."/>
            <person name="Walk T."/>
            <person name="White J."/>
            <person name="Yandava C."/>
            <person name="Burger G."/>
            <person name="Gray M.W."/>
            <person name="Holland P.W.H."/>
            <person name="King N."/>
            <person name="Lang F.B.F."/>
            <person name="Roger A.J."/>
            <person name="Ruiz-Trillo I."/>
            <person name="Lander E."/>
            <person name="Nusbaum C."/>
        </authorList>
    </citation>
    <scope>NUCLEOTIDE SEQUENCE [LARGE SCALE GENOMIC DNA]</scope>
    <source>
        <strain evidence="2 3">DAOM BR117</strain>
    </source>
</reference>
<evidence type="ECO:0000256" key="1">
    <source>
        <dbReference type="PROSITE-ProRule" id="PRU00708"/>
    </source>
</evidence>
<feature type="repeat" description="PPR" evidence="1">
    <location>
        <begin position="518"/>
        <end position="552"/>
    </location>
</feature>
<dbReference type="PANTHER" id="PTHR47934:SF6">
    <property type="entry name" value="MITOCHONDRIAL GROUP I INTRON SPLICING FACTOR CCM1-RELATED"/>
    <property type="match status" value="1"/>
</dbReference>
<dbReference type="PANTHER" id="PTHR47934">
    <property type="entry name" value="PENTATRICOPEPTIDE REPEAT-CONTAINING PROTEIN PET309, MITOCHONDRIAL"/>
    <property type="match status" value="1"/>
</dbReference>